<proteinExistence type="predicted"/>
<dbReference type="SMART" id="SM00369">
    <property type="entry name" value="LRR_TYP"/>
    <property type="match status" value="6"/>
</dbReference>
<dbReference type="GeneID" id="113700662"/>
<evidence type="ECO:0000256" key="5">
    <source>
        <dbReference type="ARBA" id="ARBA00022840"/>
    </source>
</evidence>
<keyword evidence="6 9" id="KW-1133">Transmembrane helix</keyword>
<dbReference type="Gene3D" id="3.80.10.10">
    <property type="entry name" value="Ribonuclease Inhibitor"/>
    <property type="match status" value="4"/>
</dbReference>
<dbReference type="Pfam" id="PF08263">
    <property type="entry name" value="LRRNT_2"/>
    <property type="match status" value="1"/>
</dbReference>
<feature type="domain" description="Leucine-rich repeat-containing N-terminal plant-type" evidence="10">
    <location>
        <begin position="47"/>
        <end position="81"/>
    </location>
</feature>
<dbReference type="GO" id="GO:0005886">
    <property type="term" value="C:plasma membrane"/>
    <property type="evidence" value="ECO:0007669"/>
    <property type="project" value="UniProtKB-SubCell"/>
</dbReference>
<name>A0A6P6TEP5_COFAR</name>
<keyword evidence="11" id="KW-1185">Reference proteome</keyword>
<dbReference type="GO" id="GO:0051707">
    <property type="term" value="P:response to other organism"/>
    <property type="evidence" value="ECO:0007669"/>
    <property type="project" value="UniProtKB-ARBA"/>
</dbReference>
<keyword evidence="4" id="KW-0547">Nucleotide-binding</keyword>
<keyword evidence="1" id="KW-0433">Leucine-rich repeat</keyword>
<keyword evidence="2 9" id="KW-0812">Transmembrane</keyword>
<evidence type="ECO:0000256" key="9">
    <source>
        <dbReference type="SAM" id="Phobius"/>
    </source>
</evidence>
<dbReference type="RefSeq" id="XP_027076928.2">
    <property type="nucleotide sequence ID" value="XM_027221127.2"/>
</dbReference>
<evidence type="ECO:0000313" key="11">
    <source>
        <dbReference type="Proteomes" id="UP001652660"/>
    </source>
</evidence>
<keyword evidence="5" id="KW-0067">ATP-binding</keyword>
<evidence type="ECO:0000259" key="10">
    <source>
        <dbReference type="Pfam" id="PF08263"/>
    </source>
</evidence>
<feature type="transmembrane region" description="Helical" evidence="9">
    <location>
        <begin position="705"/>
        <end position="728"/>
    </location>
</feature>
<evidence type="ECO:0000256" key="4">
    <source>
        <dbReference type="ARBA" id="ARBA00022741"/>
    </source>
</evidence>
<sequence length="746" mass="81490">MFLNSLHNSSSSLLCGCCFSFMQLLAVFILVFPCYGTRTSQASCNQLDRNSLLSIYNGVSTSSPLNWSVSIDCCSWEGVSCAYNGRVSRLWLNSRGLEGKISISITNLSHLRQLSLAHNQLSGHLPERLFLSLNRLEMIDLSYNSLSGQLQASGDHLPVFIKTVDLSSNNFEGIVHSLFLQPARNLISFNVSNNSFYGQLPSVICNFSASIILLDFSLNHFNGSIPFGFGTCSNLRVLRAGFNSIMGSLPGNFFDLSTLQEISFPGNKISGPLSNGIVNLTSLKVLELYANELIGPIPHEVGKLSNLEYLLLHMNYLNGTLPLSLMNCTRLTKLNFGVNSLSGELSGIDFSNFLRLRTIDLGTNLFNGSFPLSIASCPSLTAIRLSTNQLTGEIQPEIQSLQSLSFFSIANNSLTNITGAIRILSGCKNLGVLLLSKNFRHESLSNEGNLVGSDGFPNLMVLALGRCQLNGKIPIWLAKLGKLEVLDLSENAFTGPIPNWLGVLPNLFYLDLSNNLLSGQLSAQVLGLPRLVRKQMADEVHYSYIELSLFVKPYNLSSLQYNKLSSLPPAIYLNGNHLSGNIPVEIGQLKFIHNLDLSDNQLSGIIPDSISYLTNLERLNLSENQFSGEIPSSLKNLHFLSSFSVANNNLQGPIPTGGQFDTFSDASFLGNPGLCGQPLGRPCTDLRKTTAALSPADKESLETKVIFWLTFGIGFGISFSVSFVTVGLSSRMFPPGSCCRRIFYQL</sequence>
<evidence type="ECO:0000256" key="7">
    <source>
        <dbReference type="ARBA" id="ARBA00023136"/>
    </source>
</evidence>
<keyword evidence="7 9" id="KW-0472">Membrane</keyword>
<organism evidence="11 12">
    <name type="scientific">Coffea arabica</name>
    <name type="common">Arabian coffee</name>
    <dbReference type="NCBI Taxonomy" id="13443"/>
    <lineage>
        <taxon>Eukaryota</taxon>
        <taxon>Viridiplantae</taxon>
        <taxon>Streptophyta</taxon>
        <taxon>Embryophyta</taxon>
        <taxon>Tracheophyta</taxon>
        <taxon>Spermatophyta</taxon>
        <taxon>Magnoliopsida</taxon>
        <taxon>eudicotyledons</taxon>
        <taxon>Gunneridae</taxon>
        <taxon>Pentapetalae</taxon>
        <taxon>asterids</taxon>
        <taxon>lamiids</taxon>
        <taxon>Gentianales</taxon>
        <taxon>Rubiaceae</taxon>
        <taxon>Ixoroideae</taxon>
        <taxon>Gardenieae complex</taxon>
        <taxon>Bertiereae - Coffeeae clade</taxon>
        <taxon>Coffeeae</taxon>
        <taxon>Coffea</taxon>
    </lineage>
</organism>
<dbReference type="SUPFAM" id="SSF52058">
    <property type="entry name" value="L domain-like"/>
    <property type="match status" value="2"/>
</dbReference>
<keyword evidence="8" id="KW-0325">Glycoprotein</keyword>
<dbReference type="PANTHER" id="PTHR48056:SF81">
    <property type="entry name" value="RECEPTOR PROTEIN-TYROSINE KINASE CEPR1"/>
    <property type="match status" value="1"/>
</dbReference>
<dbReference type="AlphaFoldDB" id="A0A6P6TEP5"/>
<dbReference type="InterPro" id="IPR003591">
    <property type="entry name" value="Leu-rich_rpt_typical-subtyp"/>
</dbReference>
<evidence type="ECO:0000256" key="2">
    <source>
        <dbReference type="ARBA" id="ARBA00022692"/>
    </source>
</evidence>
<dbReference type="InterPro" id="IPR050647">
    <property type="entry name" value="Plant_LRR-RLKs"/>
</dbReference>
<evidence type="ECO:0000256" key="6">
    <source>
        <dbReference type="ARBA" id="ARBA00022989"/>
    </source>
</evidence>
<evidence type="ECO:0000256" key="3">
    <source>
        <dbReference type="ARBA" id="ARBA00022737"/>
    </source>
</evidence>
<evidence type="ECO:0000313" key="12">
    <source>
        <dbReference type="RefSeq" id="XP_027076928.2"/>
    </source>
</evidence>
<dbReference type="InterPro" id="IPR001611">
    <property type="entry name" value="Leu-rich_rpt"/>
</dbReference>
<dbReference type="GO" id="GO:0006952">
    <property type="term" value="P:defense response"/>
    <property type="evidence" value="ECO:0007669"/>
    <property type="project" value="UniProtKB-ARBA"/>
</dbReference>
<accession>A0A6P6TEP5</accession>
<evidence type="ECO:0000256" key="8">
    <source>
        <dbReference type="ARBA" id="ARBA00023180"/>
    </source>
</evidence>
<dbReference type="SUPFAM" id="SSF52047">
    <property type="entry name" value="RNI-like"/>
    <property type="match status" value="1"/>
</dbReference>
<reference evidence="11" key="1">
    <citation type="journal article" date="2025" name="Foods">
        <title>Unveiling the Microbial Signatures of Arabica Coffee Cherries: Insights into Ripeness Specific Diversity, Functional Traits, and Implications for Quality and Safety.</title>
        <authorList>
            <consortium name="RefSeq"/>
            <person name="Tenea G.N."/>
            <person name="Cifuentes V."/>
            <person name="Reyes P."/>
            <person name="Cevallos-Vallejos M."/>
        </authorList>
    </citation>
    <scope>NUCLEOTIDE SEQUENCE [LARGE SCALE GENOMIC DNA]</scope>
</reference>
<evidence type="ECO:0000256" key="1">
    <source>
        <dbReference type="ARBA" id="ARBA00022614"/>
    </source>
</evidence>
<dbReference type="InterPro" id="IPR032675">
    <property type="entry name" value="LRR_dom_sf"/>
</dbReference>
<reference evidence="12" key="2">
    <citation type="submission" date="2025-08" db="UniProtKB">
        <authorList>
            <consortium name="RefSeq"/>
        </authorList>
    </citation>
    <scope>IDENTIFICATION</scope>
    <source>
        <tissue evidence="12">Leaves</tissue>
    </source>
</reference>
<dbReference type="PANTHER" id="PTHR48056">
    <property type="entry name" value="LRR RECEPTOR-LIKE SERINE/THREONINE-PROTEIN KINASE-RELATED"/>
    <property type="match status" value="1"/>
</dbReference>
<dbReference type="Pfam" id="PF13855">
    <property type="entry name" value="LRR_8"/>
    <property type="match status" value="1"/>
</dbReference>
<dbReference type="Proteomes" id="UP001652660">
    <property type="component" value="Chromosome 7e"/>
</dbReference>
<dbReference type="Pfam" id="PF00560">
    <property type="entry name" value="LRR_1"/>
    <property type="match status" value="4"/>
</dbReference>
<gene>
    <name evidence="12" type="primary">LOC113700662</name>
</gene>
<keyword evidence="3" id="KW-0677">Repeat</keyword>
<dbReference type="OrthoDB" id="1740823at2759"/>
<protein>
    <submittedName>
        <fullName evidence="12">Receptor-like protein 3</fullName>
    </submittedName>
</protein>
<dbReference type="InterPro" id="IPR013210">
    <property type="entry name" value="LRR_N_plant-typ"/>
</dbReference>
<dbReference type="GO" id="GO:0005524">
    <property type="term" value="F:ATP binding"/>
    <property type="evidence" value="ECO:0007669"/>
    <property type="project" value="UniProtKB-KW"/>
</dbReference>